<dbReference type="PANTHER" id="PTHR24138:SF10">
    <property type="entry name" value="PHOSPHOLIPASE A2"/>
    <property type="match status" value="1"/>
</dbReference>
<sequence length="302" mass="34187">MKILCIDGGGIRGILPVTILKAIEKDLKKPIGESFDLVAGTSTGAIIAASIALRKRMEDVLHFYQMYGEKIFTRQAKVGLFKSVYSDRDLRHMLRDVFKEVKLADVEQPLLIPSVDITHGKPFTYRSHADEADKGVSDIFLWDAVLSSCSAPVYFPPNNISQRYLSIDGGLWANNPSMAAITEAIKSFNTGLEEVNVLSFGTGKQKIEFSFSKNKYWGLRQWMPLKIPSLKTKPKLLDLALHLSSESVSYQSQLLLGERYLRIDEDLSKEIPFDDILCMEELMTLGERVYDQHKEKILQFLF</sequence>
<dbReference type="PROSITE" id="PS51635">
    <property type="entry name" value="PNPLA"/>
    <property type="match status" value="1"/>
</dbReference>
<evidence type="ECO:0000256" key="1">
    <source>
        <dbReference type="ARBA" id="ARBA00023098"/>
    </source>
</evidence>
<dbReference type="GO" id="GO:0016787">
    <property type="term" value="F:hydrolase activity"/>
    <property type="evidence" value="ECO:0007669"/>
    <property type="project" value="UniProtKB-UniRule"/>
</dbReference>
<evidence type="ECO:0000256" key="2">
    <source>
        <dbReference type="PROSITE-ProRule" id="PRU01161"/>
    </source>
</evidence>
<feature type="active site" description="Nucleophile" evidence="2">
    <location>
        <position position="42"/>
    </location>
</feature>
<dbReference type="InterPro" id="IPR016035">
    <property type="entry name" value="Acyl_Trfase/lysoPLipase"/>
</dbReference>
<name>A0A917B5W2_HALAA</name>
<dbReference type="InterPro" id="IPR002641">
    <property type="entry name" value="PNPLA_dom"/>
</dbReference>
<keyword evidence="1 2" id="KW-0443">Lipid metabolism</keyword>
<dbReference type="PANTHER" id="PTHR24138">
    <property type="entry name" value="INTRACELLLAR PHOSPHOLIPASE A FAMILY"/>
    <property type="match status" value="1"/>
</dbReference>
<accession>A0A917B5W2</accession>
<dbReference type="Gene3D" id="3.40.1090.10">
    <property type="entry name" value="Cytosolic phospholipase A2 catalytic domain"/>
    <property type="match status" value="1"/>
</dbReference>
<dbReference type="RefSeq" id="WP_188377932.1">
    <property type="nucleotide sequence ID" value="NZ_BMEL01000003.1"/>
</dbReference>
<evidence type="ECO:0000259" key="3">
    <source>
        <dbReference type="PROSITE" id="PS51635"/>
    </source>
</evidence>
<gene>
    <name evidence="4" type="ORF">GCM10010954_25940</name>
</gene>
<feature type="domain" description="PNPLA" evidence="3">
    <location>
        <begin position="4"/>
        <end position="181"/>
    </location>
</feature>
<dbReference type="Proteomes" id="UP000660110">
    <property type="component" value="Unassembled WGS sequence"/>
</dbReference>
<feature type="active site" description="Proton acceptor" evidence="2">
    <location>
        <position position="168"/>
    </location>
</feature>
<comment type="caution">
    <text evidence="4">The sequence shown here is derived from an EMBL/GenBank/DDBJ whole genome shotgun (WGS) entry which is preliminary data.</text>
</comment>
<evidence type="ECO:0000313" key="5">
    <source>
        <dbReference type="Proteomes" id="UP000660110"/>
    </source>
</evidence>
<keyword evidence="5" id="KW-1185">Reference proteome</keyword>
<dbReference type="AlphaFoldDB" id="A0A917B5W2"/>
<keyword evidence="2" id="KW-0442">Lipid degradation</keyword>
<organism evidence="4 5">
    <name type="scientific">Halobacillus andaensis</name>
    <dbReference type="NCBI Taxonomy" id="1176239"/>
    <lineage>
        <taxon>Bacteria</taxon>
        <taxon>Bacillati</taxon>
        <taxon>Bacillota</taxon>
        <taxon>Bacilli</taxon>
        <taxon>Bacillales</taxon>
        <taxon>Bacillaceae</taxon>
        <taxon>Halobacillus</taxon>
    </lineage>
</organism>
<feature type="short sequence motif" description="GXSXG" evidence="2">
    <location>
        <begin position="40"/>
        <end position="44"/>
    </location>
</feature>
<dbReference type="GO" id="GO:0016042">
    <property type="term" value="P:lipid catabolic process"/>
    <property type="evidence" value="ECO:0007669"/>
    <property type="project" value="UniProtKB-UniRule"/>
</dbReference>
<proteinExistence type="predicted"/>
<keyword evidence="2" id="KW-0378">Hydrolase</keyword>
<feature type="short sequence motif" description="DGA/G" evidence="2">
    <location>
        <begin position="168"/>
        <end position="170"/>
    </location>
</feature>
<dbReference type="CDD" id="cd07199">
    <property type="entry name" value="Pat17_PNPLA8_PNPLA9_like"/>
    <property type="match status" value="1"/>
</dbReference>
<feature type="short sequence motif" description="GXGXXG" evidence="2">
    <location>
        <begin position="8"/>
        <end position="13"/>
    </location>
</feature>
<evidence type="ECO:0000313" key="4">
    <source>
        <dbReference type="EMBL" id="GGF25816.1"/>
    </source>
</evidence>
<dbReference type="Pfam" id="PF01734">
    <property type="entry name" value="Patatin"/>
    <property type="match status" value="1"/>
</dbReference>
<protein>
    <submittedName>
        <fullName evidence="4">Patatin</fullName>
    </submittedName>
</protein>
<dbReference type="InterPro" id="IPR047156">
    <property type="entry name" value="Teg/CotR/CapV-like"/>
</dbReference>
<reference evidence="4" key="2">
    <citation type="submission" date="2020-09" db="EMBL/GenBank/DDBJ databases">
        <authorList>
            <person name="Sun Q."/>
            <person name="Zhou Y."/>
        </authorList>
    </citation>
    <scope>NUCLEOTIDE SEQUENCE</scope>
    <source>
        <strain evidence="4">CGMCC 1.12153</strain>
    </source>
</reference>
<dbReference type="SUPFAM" id="SSF52151">
    <property type="entry name" value="FabD/lysophospholipase-like"/>
    <property type="match status" value="1"/>
</dbReference>
<dbReference type="EMBL" id="BMEL01000003">
    <property type="protein sequence ID" value="GGF25816.1"/>
    <property type="molecule type" value="Genomic_DNA"/>
</dbReference>
<reference evidence="4" key="1">
    <citation type="journal article" date="2014" name="Int. J. Syst. Evol. Microbiol.">
        <title>Complete genome sequence of Corynebacterium casei LMG S-19264T (=DSM 44701T), isolated from a smear-ripened cheese.</title>
        <authorList>
            <consortium name="US DOE Joint Genome Institute (JGI-PGF)"/>
            <person name="Walter F."/>
            <person name="Albersmeier A."/>
            <person name="Kalinowski J."/>
            <person name="Ruckert C."/>
        </authorList>
    </citation>
    <scope>NUCLEOTIDE SEQUENCE</scope>
    <source>
        <strain evidence="4">CGMCC 1.12153</strain>
    </source>
</reference>
<dbReference type="NCBIfam" id="NF041079">
    <property type="entry name" value="CBASS_lipase"/>
    <property type="match status" value="1"/>
</dbReference>